<evidence type="ECO:0000256" key="8">
    <source>
        <dbReference type="ARBA" id="ARBA00033033"/>
    </source>
</evidence>
<evidence type="ECO:0000256" key="1">
    <source>
        <dbReference type="ARBA" id="ARBA00005594"/>
    </source>
</evidence>
<dbReference type="InterPro" id="IPR001278">
    <property type="entry name" value="Arg-tRNA-ligase"/>
</dbReference>
<dbReference type="Gene3D" id="3.40.50.620">
    <property type="entry name" value="HUPs"/>
    <property type="match status" value="1"/>
</dbReference>
<dbReference type="GO" id="GO:0006420">
    <property type="term" value="P:arginyl-tRNA aminoacylation"/>
    <property type="evidence" value="ECO:0007669"/>
    <property type="project" value="InterPro"/>
</dbReference>
<dbReference type="OMA" id="NKPLHLG"/>
<dbReference type="InterPro" id="IPR036695">
    <property type="entry name" value="Arg-tRNA-synth_N_sf"/>
</dbReference>
<dbReference type="SUPFAM" id="SSF55190">
    <property type="entry name" value="Arginyl-tRNA synthetase (ArgRS), N-terminal 'additional' domain"/>
    <property type="match status" value="1"/>
</dbReference>
<reference evidence="14" key="1">
    <citation type="submission" date="2025-08" db="UniProtKB">
        <authorList>
            <consortium name="RefSeq"/>
        </authorList>
    </citation>
    <scope>IDENTIFICATION</scope>
    <source>
        <strain evidence="14">Airmid</strain>
    </source>
</reference>
<dbReference type="NCBIfam" id="TIGR00456">
    <property type="entry name" value="argS"/>
    <property type="match status" value="1"/>
</dbReference>
<dbReference type="InterPro" id="IPR009080">
    <property type="entry name" value="tRNAsynth_Ia_anticodon-bd"/>
</dbReference>
<dbReference type="GO" id="GO:0004814">
    <property type="term" value="F:arginine-tRNA ligase activity"/>
    <property type="evidence" value="ECO:0007669"/>
    <property type="project" value="UniProtKB-EC"/>
</dbReference>
<dbReference type="InterPro" id="IPR001412">
    <property type="entry name" value="aa-tRNA-synth_I_CS"/>
</dbReference>
<dbReference type="InterPro" id="IPR005148">
    <property type="entry name" value="Arg-tRNA-synth_N"/>
</dbReference>
<dbReference type="AlphaFoldDB" id="A0A6P6Y5U3"/>
<dbReference type="Pfam" id="PF03485">
    <property type="entry name" value="Arg_tRNA_synt_N"/>
    <property type="match status" value="1"/>
</dbReference>
<dbReference type="RefSeq" id="XP_027200371.1">
    <property type="nucleotide sequence ID" value="XM_027344570.1"/>
</dbReference>
<dbReference type="GO" id="GO:0005737">
    <property type="term" value="C:cytoplasm"/>
    <property type="evidence" value="ECO:0007669"/>
    <property type="project" value="InterPro"/>
</dbReference>
<dbReference type="EC" id="6.1.1.19" evidence="2"/>
<dbReference type="InterPro" id="IPR035684">
    <property type="entry name" value="ArgRS_core"/>
</dbReference>
<evidence type="ECO:0000259" key="12">
    <source>
        <dbReference type="SMART" id="SM01016"/>
    </source>
</evidence>
<dbReference type="InterPro" id="IPR008909">
    <property type="entry name" value="DALR_anticod-bd"/>
</dbReference>
<dbReference type="PRINTS" id="PR01038">
    <property type="entry name" value="TRNASYNTHARG"/>
</dbReference>
<dbReference type="Pfam" id="PF00750">
    <property type="entry name" value="tRNA-synt_1d"/>
    <property type="match status" value="1"/>
</dbReference>
<dbReference type="FunFam" id="3.40.50.620:FF:000116">
    <property type="entry name" value="Arginine--tRNA ligase"/>
    <property type="match status" value="1"/>
</dbReference>
<dbReference type="InterPro" id="IPR014729">
    <property type="entry name" value="Rossmann-like_a/b/a_fold"/>
</dbReference>
<dbReference type="Pfam" id="PF05746">
    <property type="entry name" value="DALR_1"/>
    <property type="match status" value="1"/>
</dbReference>
<evidence type="ECO:0000256" key="6">
    <source>
        <dbReference type="ARBA" id="ARBA00022917"/>
    </source>
</evidence>
<dbReference type="SMART" id="SM00836">
    <property type="entry name" value="DALR_1"/>
    <property type="match status" value="1"/>
</dbReference>
<dbReference type="Gene3D" id="1.10.730.10">
    <property type="entry name" value="Isoleucyl-tRNA Synthetase, Domain 1"/>
    <property type="match status" value="1"/>
</dbReference>
<feature type="domain" description="Arginyl tRNA synthetase N-terminal" evidence="12">
    <location>
        <begin position="8"/>
        <end position="96"/>
    </location>
</feature>
<dbReference type="SUPFAM" id="SSF47323">
    <property type="entry name" value="Anticodon-binding domain of a subclass of class I aminoacyl-tRNA synthetases"/>
    <property type="match status" value="1"/>
</dbReference>
<evidence type="ECO:0000256" key="9">
    <source>
        <dbReference type="ARBA" id="ARBA00049339"/>
    </source>
</evidence>
<evidence type="ECO:0000313" key="14">
    <source>
        <dbReference type="RefSeq" id="XP_027200371.1"/>
    </source>
</evidence>
<protein>
    <recommendedName>
        <fullName evidence="2">arginine--tRNA ligase</fullName>
        <ecNumber evidence="2">6.1.1.19</ecNumber>
    </recommendedName>
    <alternativeName>
        <fullName evidence="8">Arginyl-tRNA synthetase</fullName>
    </alternativeName>
</protein>
<evidence type="ECO:0000313" key="13">
    <source>
        <dbReference type="Proteomes" id="UP000515146"/>
    </source>
</evidence>
<keyword evidence="7 10" id="KW-0030">Aminoacyl-tRNA synthetase</keyword>
<keyword evidence="5 10" id="KW-0067">ATP-binding</keyword>
<feature type="domain" description="DALR anticodon binding" evidence="11">
    <location>
        <begin position="475"/>
        <end position="569"/>
    </location>
</feature>
<dbReference type="Gene3D" id="3.30.1360.70">
    <property type="entry name" value="Arginyl tRNA synthetase N-terminal domain"/>
    <property type="match status" value="1"/>
</dbReference>
<evidence type="ECO:0000256" key="4">
    <source>
        <dbReference type="ARBA" id="ARBA00022741"/>
    </source>
</evidence>
<dbReference type="CDD" id="cd00671">
    <property type="entry name" value="ArgRS_core"/>
    <property type="match status" value="1"/>
</dbReference>
<dbReference type="PANTHER" id="PTHR11956">
    <property type="entry name" value="ARGINYL-TRNA SYNTHETASE"/>
    <property type="match status" value="1"/>
</dbReference>
<keyword evidence="13" id="KW-1185">Reference proteome</keyword>
<evidence type="ECO:0000256" key="2">
    <source>
        <dbReference type="ARBA" id="ARBA00012837"/>
    </source>
</evidence>
<evidence type="ECO:0000256" key="7">
    <source>
        <dbReference type="ARBA" id="ARBA00023146"/>
    </source>
</evidence>
<keyword evidence="3 10" id="KW-0436">Ligase</keyword>
<name>A0A6P6Y5U3_DERPT</name>
<gene>
    <name evidence="14" type="primary">LOC113794450</name>
</gene>
<evidence type="ECO:0000256" key="3">
    <source>
        <dbReference type="ARBA" id="ARBA00022598"/>
    </source>
</evidence>
<evidence type="ECO:0000259" key="11">
    <source>
        <dbReference type="SMART" id="SM00836"/>
    </source>
</evidence>
<dbReference type="OrthoDB" id="68056at2759"/>
<comment type="similarity">
    <text evidence="1 10">Belongs to the class-I aminoacyl-tRNA synthetase family.</text>
</comment>
<keyword evidence="6 10" id="KW-0648">Protein biosynthesis</keyword>
<keyword evidence="4 10" id="KW-0547">Nucleotide-binding</keyword>
<evidence type="ECO:0000256" key="10">
    <source>
        <dbReference type="RuleBase" id="RU363038"/>
    </source>
</evidence>
<comment type="catalytic activity">
    <reaction evidence="9">
        <text>tRNA(Arg) + L-arginine + ATP = L-arginyl-tRNA(Arg) + AMP + diphosphate</text>
        <dbReference type="Rhea" id="RHEA:20301"/>
        <dbReference type="Rhea" id="RHEA-COMP:9658"/>
        <dbReference type="Rhea" id="RHEA-COMP:9673"/>
        <dbReference type="ChEBI" id="CHEBI:30616"/>
        <dbReference type="ChEBI" id="CHEBI:32682"/>
        <dbReference type="ChEBI" id="CHEBI:33019"/>
        <dbReference type="ChEBI" id="CHEBI:78442"/>
        <dbReference type="ChEBI" id="CHEBI:78513"/>
        <dbReference type="ChEBI" id="CHEBI:456215"/>
        <dbReference type="EC" id="6.1.1.19"/>
    </reaction>
</comment>
<dbReference type="FunCoup" id="A0A6P6Y5U3">
    <property type="interactions" value="1208"/>
</dbReference>
<dbReference type="Proteomes" id="UP000515146">
    <property type="component" value="Unplaced"/>
</dbReference>
<dbReference type="SUPFAM" id="SSF52374">
    <property type="entry name" value="Nucleotidylyl transferase"/>
    <property type="match status" value="1"/>
</dbReference>
<dbReference type="PANTHER" id="PTHR11956:SF5">
    <property type="entry name" value="ARGININE--TRNA LIGASE, CYTOPLASMIC"/>
    <property type="match status" value="1"/>
</dbReference>
<dbReference type="KEGG" id="dpte:113794450"/>
<dbReference type="GO" id="GO:0005524">
    <property type="term" value="F:ATP binding"/>
    <property type="evidence" value="ECO:0007669"/>
    <property type="project" value="UniProtKB-KW"/>
</dbReference>
<dbReference type="SMART" id="SM01016">
    <property type="entry name" value="Arg_tRNA_synt_N"/>
    <property type="match status" value="1"/>
</dbReference>
<sequence length="580" mass="64618">MRSDSLLFAVKRAFQHALDQLLQPHNAAAEAQVVRANPKFGDYQCNSALTLMRSALPQQLGVNCAAQLAEKIVASLDSELFSEVVANKQGFITVRISSAQLAAFVKRLLLDSPAVAVQRAEPLTVCVDFSSPNIAKEMHVGHLRSTVHGAALSNLLEFLGHKVRRINHVGDWGTQFGMIIEHLVRFEPEFFSSTYSLSQLNAIYKASKARFDSDEQFKQSARKRVVLLQSGDADSLAYWRKLVDLSTSAFESIYERLDVHLELCGESFYNSQLSSVADECARKGFLSEADGAMVFFLEAEGKINLNEVPLFVTKADGGYGYDSTDLAAIRHRLCTERFDWVIYVTDLGQRNHFLGIFQAARKLGWLQPTKHRADHVGLGLVCGADGKKFRTRSGETVRLVDLLDEAERRAFEECVLRAQQRGETEQRDEAELHAVAKTLGIAALKYFDMNQVCSSNYSFDYDKMLERKGNTAVYILYTYARMVSVMRTVDAAADPQTHCAPAAALAHASEPERKLLLHLARFEEALDETTQTLSMHKLCDFAYSLCVLFSEFYENCRSSVSTAANETQIIPSVSLGDDPS</sequence>
<proteinExistence type="inferred from homology"/>
<evidence type="ECO:0000256" key="5">
    <source>
        <dbReference type="ARBA" id="ARBA00022840"/>
    </source>
</evidence>
<accession>A0A6P6Y5U3</accession>
<organism evidence="13 14">
    <name type="scientific">Dermatophagoides pteronyssinus</name>
    <name type="common">European house dust mite</name>
    <dbReference type="NCBI Taxonomy" id="6956"/>
    <lineage>
        <taxon>Eukaryota</taxon>
        <taxon>Metazoa</taxon>
        <taxon>Ecdysozoa</taxon>
        <taxon>Arthropoda</taxon>
        <taxon>Chelicerata</taxon>
        <taxon>Arachnida</taxon>
        <taxon>Acari</taxon>
        <taxon>Acariformes</taxon>
        <taxon>Sarcoptiformes</taxon>
        <taxon>Astigmata</taxon>
        <taxon>Psoroptidia</taxon>
        <taxon>Analgoidea</taxon>
        <taxon>Pyroglyphidae</taxon>
        <taxon>Dermatophagoidinae</taxon>
        <taxon>Dermatophagoides</taxon>
    </lineage>
</organism>
<dbReference type="PROSITE" id="PS00178">
    <property type="entry name" value="AA_TRNA_LIGASE_I"/>
    <property type="match status" value="1"/>
</dbReference>
<dbReference type="InParanoid" id="A0A6P6Y5U3"/>